<name>A0A5M6DIB5_9BACT</name>
<keyword evidence="1 2" id="KW-0732">Signal</keyword>
<dbReference type="InterPro" id="IPR029052">
    <property type="entry name" value="Metallo-depent_PP-like"/>
</dbReference>
<accession>A0A5M6DIB5</accession>
<dbReference type="InterPro" id="IPR018946">
    <property type="entry name" value="PhoD-like_MPP"/>
</dbReference>
<feature type="chain" id="PRO_5024345631" evidence="2">
    <location>
        <begin position="19"/>
        <end position="628"/>
    </location>
</feature>
<evidence type="ECO:0000313" key="6">
    <source>
        <dbReference type="Proteomes" id="UP000324479"/>
    </source>
</evidence>
<evidence type="ECO:0000256" key="1">
    <source>
        <dbReference type="ARBA" id="ARBA00022729"/>
    </source>
</evidence>
<comment type="caution">
    <text evidence="5">The sequence shown here is derived from an EMBL/GenBank/DDBJ whole genome shotgun (WGS) entry which is preliminary data.</text>
</comment>
<dbReference type="InterPro" id="IPR008963">
    <property type="entry name" value="Purple_acid_Pase-like_N"/>
</dbReference>
<dbReference type="GO" id="GO:0003993">
    <property type="term" value="F:acid phosphatase activity"/>
    <property type="evidence" value="ECO:0007669"/>
    <property type="project" value="InterPro"/>
</dbReference>
<dbReference type="InterPro" id="IPR038607">
    <property type="entry name" value="PhoD-like_sf"/>
</dbReference>
<dbReference type="PANTHER" id="PTHR43606:SF2">
    <property type="entry name" value="ALKALINE PHOSPHATASE FAMILY PROTEIN (AFU_ORTHOLOGUE AFUA_5G03860)"/>
    <property type="match status" value="1"/>
</dbReference>
<sequence>MRSFFLTAVCVCCSPLVAQTPPIHHADAPADASIFINDNRDPIRLTHGPMLGQPQSDSMRVWARTSDPGEFHVRYGLAADDLNQVSQPGTTFIGHDNTGTVDLTGLEPDTRYHYQVWVNGRPHGLPASFRTLPDAESTRNPTHNPEGLFNFRFQIGSCANQNPLHGNGHREPTYENLNRDWADKVHFHIMNGDWLYEELRQYPPEAWRLVQGASAMPRVVDIAPTIVGVWENYKLYLDRGESLARWHRNVPSYFTFDDHELVNDIWGSAEIGKRHRRTVFRDIGTQAWFDYLGWANPTEFDHPIHFGKASMRAGSDLLQDAEADFTNLPLDEMTNLHVHWGTPEAGVNDMTYDDDAGHKNSYVYEIKEVVDPHTLRLHMPAKVSDTNISYSIGRRSYGKKRVANCEFFFLDTRGDRQMHDVTERDKPGVSMLGRPQREWLLRSMRDSDADFFFVVSTVPFMIPHSGAGGFEADAANKEEAWTGFFDERETLIREWEKIGKRVFVMTGDLHNSFAIRVTDNIWEFCCGPHNSVNHVPKLDESDRPATGKFKFGPRECDIRWSSYILPDLPRLQRLYPYYCVVQVNNVFNMPQELGGTRWVAYPHPQVVFQYYDGRTGELAYAESISTAR</sequence>
<feature type="domain" description="PhoD-like phosphatase metallophosphatase" evidence="3">
    <location>
        <begin position="404"/>
        <end position="540"/>
    </location>
</feature>
<gene>
    <name evidence="5" type="ORF">FYK55_02185</name>
</gene>
<dbReference type="RefSeq" id="WP_150074377.1">
    <property type="nucleotide sequence ID" value="NZ_VWOX01000001.1"/>
</dbReference>
<dbReference type="Pfam" id="PF25077">
    <property type="entry name" value="DUF7800"/>
    <property type="match status" value="1"/>
</dbReference>
<evidence type="ECO:0000259" key="3">
    <source>
        <dbReference type="Pfam" id="PF09423"/>
    </source>
</evidence>
<dbReference type="Pfam" id="PF09423">
    <property type="entry name" value="PhoD"/>
    <property type="match status" value="2"/>
</dbReference>
<evidence type="ECO:0000313" key="5">
    <source>
        <dbReference type="EMBL" id="KAA5547231.1"/>
    </source>
</evidence>
<reference evidence="5 6" key="1">
    <citation type="submission" date="2019-08" db="EMBL/GenBank/DDBJ databases">
        <authorList>
            <person name="Dhanesh K."/>
            <person name="Kumar G."/>
            <person name="Sasikala C."/>
            <person name="Venkata Ramana C."/>
        </authorList>
    </citation>
    <scope>NUCLEOTIDE SEQUENCE [LARGE SCALE GENOMIC DNA]</scope>
    <source>
        <strain evidence="5 6">JC645</strain>
    </source>
</reference>
<organism evidence="5 6">
    <name type="scientific">Roseiconus nitratireducens</name>
    <dbReference type="NCBI Taxonomy" id="2605748"/>
    <lineage>
        <taxon>Bacteria</taxon>
        <taxon>Pseudomonadati</taxon>
        <taxon>Planctomycetota</taxon>
        <taxon>Planctomycetia</taxon>
        <taxon>Pirellulales</taxon>
        <taxon>Pirellulaceae</taxon>
        <taxon>Roseiconus</taxon>
    </lineage>
</organism>
<proteinExistence type="predicted"/>
<dbReference type="Gene3D" id="2.60.40.380">
    <property type="entry name" value="Purple acid phosphatase-like, N-terminal"/>
    <property type="match status" value="1"/>
</dbReference>
<dbReference type="Proteomes" id="UP000324479">
    <property type="component" value="Unassembled WGS sequence"/>
</dbReference>
<keyword evidence="6" id="KW-1185">Reference proteome</keyword>
<dbReference type="InterPro" id="IPR056702">
    <property type="entry name" value="DUF7800"/>
</dbReference>
<dbReference type="SUPFAM" id="SSF56300">
    <property type="entry name" value="Metallo-dependent phosphatases"/>
    <property type="match status" value="1"/>
</dbReference>
<dbReference type="InterPro" id="IPR052900">
    <property type="entry name" value="Phospholipid_Metab_Enz"/>
</dbReference>
<feature type="signal peptide" evidence="2">
    <location>
        <begin position="1"/>
        <end position="18"/>
    </location>
</feature>
<feature type="domain" description="PhoD-like phosphatase metallophosphatase" evidence="3">
    <location>
        <begin position="156"/>
        <end position="292"/>
    </location>
</feature>
<dbReference type="PANTHER" id="PTHR43606">
    <property type="entry name" value="PHOSPHATASE, PUTATIVE (AFU_ORTHOLOGUE AFUA_6G08710)-RELATED"/>
    <property type="match status" value="1"/>
</dbReference>
<dbReference type="Gene3D" id="3.60.21.70">
    <property type="entry name" value="PhoD-like phosphatase"/>
    <property type="match status" value="1"/>
</dbReference>
<dbReference type="SUPFAM" id="SSF49363">
    <property type="entry name" value="Purple acid phosphatase, N-terminal domain"/>
    <property type="match status" value="1"/>
</dbReference>
<protein>
    <submittedName>
        <fullName evidence="5">Metallophosphoesterase family protein</fullName>
    </submittedName>
</protein>
<dbReference type="GO" id="GO:0046872">
    <property type="term" value="F:metal ion binding"/>
    <property type="evidence" value="ECO:0007669"/>
    <property type="project" value="InterPro"/>
</dbReference>
<evidence type="ECO:0000259" key="4">
    <source>
        <dbReference type="Pfam" id="PF25077"/>
    </source>
</evidence>
<dbReference type="EMBL" id="VWOX01000001">
    <property type="protein sequence ID" value="KAA5547231.1"/>
    <property type="molecule type" value="Genomic_DNA"/>
</dbReference>
<dbReference type="AlphaFoldDB" id="A0A5M6DIB5"/>
<evidence type="ECO:0000256" key="2">
    <source>
        <dbReference type="SAM" id="SignalP"/>
    </source>
</evidence>
<feature type="domain" description="DUF7800" evidence="4">
    <location>
        <begin position="44"/>
        <end position="122"/>
    </location>
</feature>